<evidence type="ECO:0000256" key="13">
    <source>
        <dbReference type="ARBA" id="ARBA00043671"/>
    </source>
</evidence>
<feature type="disulfide bond" evidence="16">
    <location>
        <begin position="481"/>
        <end position="486"/>
    </location>
</feature>
<evidence type="ECO:0000256" key="10">
    <source>
        <dbReference type="ARBA" id="ARBA00023180"/>
    </source>
</evidence>
<feature type="disulfide bond" evidence="16">
    <location>
        <begin position="275"/>
        <end position="506"/>
    </location>
</feature>
<protein>
    <recommendedName>
        <fullName evidence="5">Multiple inositol polyphosphate phosphatase 1</fullName>
        <ecNumber evidence="4">3.1.3.62</ecNumber>
        <ecNumber evidence="3">3.1.3.80</ecNumber>
    </recommendedName>
    <alternativeName>
        <fullName evidence="11">2,3-bisphosphoglycerate 3-phosphatase</fullName>
    </alternativeName>
</protein>
<sequence>MVMFDLDIYLSTFQINLVTVTKSLRKLYSTFSGKDCFCIHNIGENLVDGEMNINFWLAVFIVVINYQNVFGKKHFGAACCEEYCYSTDKVQEHMKHRSSSTAYQLVKGIDYFDQSGIPNCKPVRFWFLSRHGTRLPGKEEIEGIPGLVSLRDNIIENYEVKKTAPAKGALCGQDLELLKNWVVNENITMDKNQYLTDQGWNDLKGIAEDYKEAYPTLLGREYEPSEYAFHHSGNQRTEASMMAFIEGLFGPGASENISQPAQYANDTFLLPAKYCPAWSTGLSKINEPGSETSNFIASSRVAQMLTDIGKRLGFDEPLTFKQVQLIYNMCAYEKAWYLDKPSPWCSVLTLDQVKIVEYQYDLFYQYRSGYGNDLNYDMPCKVMKDMLNRMAKDEGPRVTAYFSHSSLLQMFAIGLGVFKDSSLMTNSNYDSMEGRKWRSSKIDPFASNYAIVKYDCSKDENDPSPTVKFFLNQRSLEMDNCTNGLCRLEDVLKTYKRYLDEDCEECQDASEDVAIGL</sequence>
<dbReference type="PANTHER" id="PTHR20963:SF8">
    <property type="entry name" value="MULTIPLE INOSITOL POLYPHOSPHATE PHOSPHATASE 1"/>
    <property type="match status" value="1"/>
</dbReference>
<proteinExistence type="inferred from homology"/>
<dbReference type="GO" id="GO:0052745">
    <property type="term" value="F:inositol phosphate phosphatase activity"/>
    <property type="evidence" value="ECO:0007669"/>
    <property type="project" value="TreeGrafter"/>
</dbReference>
<comment type="subcellular location">
    <subcellularLocation>
        <location evidence="1">Cell membrane</location>
    </subcellularLocation>
</comment>
<keyword evidence="9" id="KW-0472">Membrane</keyword>
<feature type="disulfide bond" evidence="16">
    <location>
        <begin position="330"/>
        <end position="345"/>
    </location>
</feature>
<keyword evidence="7" id="KW-0732">Signal</keyword>
<organism evidence="17 18">
    <name type="scientific">Hermetia illucens</name>
    <name type="common">Black soldier fly</name>
    <dbReference type="NCBI Taxonomy" id="343691"/>
    <lineage>
        <taxon>Eukaryota</taxon>
        <taxon>Metazoa</taxon>
        <taxon>Ecdysozoa</taxon>
        <taxon>Arthropoda</taxon>
        <taxon>Hexapoda</taxon>
        <taxon>Insecta</taxon>
        <taxon>Pterygota</taxon>
        <taxon>Neoptera</taxon>
        <taxon>Endopterygota</taxon>
        <taxon>Diptera</taxon>
        <taxon>Brachycera</taxon>
        <taxon>Stratiomyomorpha</taxon>
        <taxon>Stratiomyidae</taxon>
        <taxon>Hermetiinae</taxon>
        <taxon>Hermetia</taxon>
    </lineage>
</organism>
<evidence type="ECO:0000256" key="1">
    <source>
        <dbReference type="ARBA" id="ARBA00004236"/>
    </source>
</evidence>
<comment type="catalytic activity">
    <reaction evidence="13">
        <text>1D-myo-inositol 1,2,4,5,6-pentakisphosphate + H2O = 1D-myo-inositol 1,2,5,6-tetrakisphosphate + phosphate</text>
        <dbReference type="Rhea" id="RHEA:77115"/>
        <dbReference type="ChEBI" id="CHEBI:15377"/>
        <dbReference type="ChEBI" id="CHEBI:43474"/>
        <dbReference type="ChEBI" id="CHEBI:57798"/>
        <dbReference type="ChEBI" id="CHEBI:195535"/>
        <dbReference type="EC" id="3.1.3.62"/>
    </reaction>
    <physiologicalReaction direction="left-to-right" evidence="13">
        <dbReference type="Rhea" id="RHEA:77116"/>
    </physiologicalReaction>
</comment>
<keyword evidence="6" id="KW-1003">Cell membrane</keyword>
<comment type="similarity">
    <text evidence="2">Belongs to the histidine acid phosphatase family. MINPP1 subfamily.</text>
</comment>
<keyword evidence="8" id="KW-0378">Hydrolase</keyword>
<dbReference type="GO" id="GO:0034417">
    <property type="term" value="F:bisphosphoglycerate 3-phosphatase activity"/>
    <property type="evidence" value="ECO:0007669"/>
    <property type="project" value="UniProtKB-EC"/>
</dbReference>
<accession>A0A7R8ULE3</accession>
<evidence type="ECO:0000256" key="9">
    <source>
        <dbReference type="ARBA" id="ARBA00023136"/>
    </source>
</evidence>
<dbReference type="OrthoDB" id="6509975at2759"/>
<dbReference type="GO" id="GO:0005886">
    <property type="term" value="C:plasma membrane"/>
    <property type="evidence" value="ECO:0007669"/>
    <property type="project" value="UniProtKB-SubCell"/>
</dbReference>
<evidence type="ECO:0000256" key="15">
    <source>
        <dbReference type="ARBA" id="ARBA00043832"/>
    </source>
</evidence>
<evidence type="ECO:0000313" key="17">
    <source>
        <dbReference type="EMBL" id="CAD7082629.1"/>
    </source>
</evidence>
<reference evidence="17 18" key="1">
    <citation type="submission" date="2020-11" db="EMBL/GenBank/DDBJ databases">
        <authorList>
            <person name="Wallbank WR R."/>
            <person name="Pardo Diaz C."/>
            <person name="Kozak K."/>
            <person name="Martin S."/>
            <person name="Jiggins C."/>
            <person name="Moest M."/>
            <person name="Warren A I."/>
            <person name="Generalovic N T."/>
            <person name="Byers J.R.P. K."/>
            <person name="Montejo-Kovacevich G."/>
            <person name="Yen C E."/>
        </authorList>
    </citation>
    <scope>NUCLEOTIDE SEQUENCE [LARGE SCALE GENOMIC DNA]</scope>
</reference>
<dbReference type="InterPro" id="IPR016274">
    <property type="entry name" value="Histidine_acid_Pase_euk"/>
</dbReference>
<comment type="catalytic activity">
    <reaction evidence="12">
        <text>1D-myo-inositol 1,2,5,6-tetrakisphosphate + H2O = 1D-myo-inositol 1,2,6-trisphosphate + phosphate</text>
        <dbReference type="Rhea" id="RHEA:77119"/>
        <dbReference type="ChEBI" id="CHEBI:15377"/>
        <dbReference type="ChEBI" id="CHEBI:43474"/>
        <dbReference type="ChEBI" id="CHEBI:195535"/>
        <dbReference type="ChEBI" id="CHEBI:195537"/>
        <dbReference type="EC" id="3.1.3.62"/>
    </reaction>
    <physiologicalReaction direction="left-to-right" evidence="12">
        <dbReference type="Rhea" id="RHEA:77120"/>
    </physiologicalReaction>
</comment>
<dbReference type="PIRSF" id="PIRSF000894">
    <property type="entry name" value="Acid_phosphatase"/>
    <property type="match status" value="1"/>
</dbReference>
<comment type="catalytic activity">
    <reaction evidence="14">
        <text>1D-myo-inositol hexakisphosphate + H2O = 1D-myo-inositol 1,2,4,5,6-pentakisphosphate + phosphate</text>
        <dbReference type="Rhea" id="RHEA:16989"/>
        <dbReference type="ChEBI" id="CHEBI:15377"/>
        <dbReference type="ChEBI" id="CHEBI:43474"/>
        <dbReference type="ChEBI" id="CHEBI:57798"/>
        <dbReference type="ChEBI" id="CHEBI:58130"/>
        <dbReference type="EC" id="3.1.3.62"/>
    </reaction>
    <physiologicalReaction direction="left-to-right" evidence="14">
        <dbReference type="Rhea" id="RHEA:16990"/>
    </physiologicalReaction>
</comment>
<evidence type="ECO:0000256" key="8">
    <source>
        <dbReference type="ARBA" id="ARBA00022801"/>
    </source>
</evidence>
<keyword evidence="10" id="KW-0325">Glycoprotein</keyword>
<evidence type="ECO:0000256" key="2">
    <source>
        <dbReference type="ARBA" id="ARBA00008422"/>
    </source>
</evidence>
<dbReference type="Proteomes" id="UP000594454">
    <property type="component" value="Chromosome 2"/>
</dbReference>
<dbReference type="EC" id="3.1.3.80" evidence="3"/>
<evidence type="ECO:0000256" key="3">
    <source>
        <dbReference type="ARBA" id="ARBA00012976"/>
    </source>
</evidence>
<dbReference type="SUPFAM" id="SSF53254">
    <property type="entry name" value="Phosphoglycerate mutase-like"/>
    <property type="match status" value="1"/>
</dbReference>
<dbReference type="GO" id="GO:0003993">
    <property type="term" value="F:acid phosphatase activity"/>
    <property type="evidence" value="ECO:0007669"/>
    <property type="project" value="TreeGrafter"/>
</dbReference>
<dbReference type="FunCoup" id="A0A7R8ULE3">
    <property type="interactions" value="132"/>
</dbReference>
<evidence type="ECO:0000256" key="16">
    <source>
        <dbReference type="PIRSR" id="PIRSR000894-2"/>
    </source>
</evidence>
<gene>
    <name evidence="17" type="ORF">HERILL_LOCUS5648</name>
</gene>
<evidence type="ECO:0000256" key="4">
    <source>
        <dbReference type="ARBA" id="ARBA00013040"/>
    </source>
</evidence>
<evidence type="ECO:0000313" key="18">
    <source>
        <dbReference type="Proteomes" id="UP000594454"/>
    </source>
</evidence>
<dbReference type="Pfam" id="PF00328">
    <property type="entry name" value="His_Phos_2"/>
    <property type="match status" value="1"/>
</dbReference>
<evidence type="ECO:0000256" key="14">
    <source>
        <dbReference type="ARBA" id="ARBA00043691"/>
    </source>
</evidence>
<evidence type="ECO:0000256" key="7">
    <source>
        <dbReference type="ARBA" id="ARBA00022729"/>
    </source>
</evidence>
<keyword evidence="16" id="KW-1015">Disulfide bond</keyword>
<evidence type="ECO:0000256" key="6">
    <source>
        <dbReference type="ARBA" id="ARBA00022475"/>
    </source>
</evidence>
<dbReference type="Gene3D" id="3.40.50.1240">
    <property type="entry name" value="Phosphoglycerate mutase-like"/>
    <property type="match status" value="1"/>
</dbReference>
<dbReference type="PANTHER" id="PTHR20963">
    <property type="entry name" value="MULTIPLE INOSITOL POLYPHOSPHATE PHOSPHATASE-RELATED"/>
    <property type="match status" value="1"/>
</dbReference>
<dbReference type="EMBL" id="LR899010">
    <property type="protein sequence ID" value="CAD7082629.1"/>
    <property type="molecule type" value="Genomic_DNA"/>
</dbReference>
<dbReference type="InParanoid" id="A0A7R8ULE3"/>
<evidence type="ECO:0000256" key="12">
    <source>
        <dbReference type="ARBA" id="ARBA00043668"/>
    </source>
</evidence>
<dbReference type="CDD" id="cd07061">
    <property type="entry name" value="HP_HAP_like"/>
    <property type="match status" value="1"/>
</dbReference>
<feature type="disulfide bond" evidence="16">
    <location>
        <begin position="120"/>
        <end position="456"/>
    </location>
</feature>
<comment type="catalytic activity">
    <reaction evidence="15">
        <text>(2R)-2,3-bisphosphoglycerate + H2O = (2R)-2-phosphoglycerate + phosphate</text>
        <dbReference type="Rhea" id="RHEA:27381"/>
        <dbReference type="ChEBI" id="CHEBI:15377"/>
        <dbReference type="ChEBI" id="CHEBI:43474"/>
        <dbReference type="ChEBI" id="CHEBI:58248"/>
        <dbReference type="ChEBI" id="CHEBI:58289"/>
        <dbReference type="EC" id="3.1.3.80"/>
    </reaction>
    <physiologicalReaction direction="left-to-right" evidence="15">
        <dbReference type="Rhea" id="RHEA:27382"/>
    </physiologicalReaction>
</comment>
<name>A0A7R8ULE3_HERIL</name>
<dbReference type="InterPro" id="IPR029033">
    <property type="entry name" value="His_PPase_superfam"/>
</dbReference>
<dbReference type="InterPro" id="IPR000560">
    <property type="entry name" value="His_Pase_clade-2"/>
</dbReference>
<evidence type="ECO:0000256" key="11">
    <source>
        <dbReference type="ARBA" id="ARBA00031642"/>
    </source>
</evidence>
<keyword evidence="18" id="KW-1185">Reference proteome</keyword>
<dbReference type="AlphaFoldDB" id="A0A7R8ULE3"/>
<evidence type="ECO:0000256" key="5">
    <source>
        <dbReference type="ARBA" id="ARBA00018097"/>
    </source>
</evidence>
<dbReference type="EC" id="3.1.3.62" evidence="4"/>